<dbReference type="InterPro" id="IPR051325">
    <property type="entry name" value="Nudix_hydrolase_domain"/>
</dbReference>
<dbReference type="PROSITE" id="PS00893">
    <property type="entry name" value="NUDIX_BOX"/>
    <property type="match status" value="1"/>
</dbReference>
<sequence length="164" mass="18437">MAVTSAGLMFYRVDDTGLLSVWLVHPGGPFWKGKDEAAWSVPKGEYGPEEDPREVALREFTEECGIEPPDVPLSLLGRYRQSSGKIVSIYAGETTDELEFVESNTCEVEWPPKSGKRITIPEVDDARWIVAADAEAKLHKGQRPVLEALRTRLDEEGRYYRVEP</sequence>
<dbReference type="PROSITE" id="PS51462">
    <property type="entry name" value="NUDIX"/>
    <property type="match status" value="1"/>
</dbReference>
<reference evidence="4" key="1">
    <citation type="submission" date="2015-01" db="EMBL/GenBank/DDBJ databases">
        <title>Draft genome sequence of Rhodococcus pyridinivorans strain KG-16, a hydrocarbon-degrading bacterium.</title>
        <authorList>
            <person name="Aggarwal R.K."/>
            <person name="Dawar C."/>
        </authorList>
    </citation>
    <scope>NUCLEOTIDE SEQUENCE [LARGE SCALE GENOMIC DNA]</scope>
    <source>
        <strain evidence="4">KG-16</strain>
    </source>
</reference>
<dbReference type="Gene3D" id="3.90.79.10">
    <property type="entry name" value="Nucleoside Triphosphate Pyrophosphohydrolase"/>
    <property type="match status" value="1"/>
</dbReference>
<evidence type="ECO:0000313" key="3">
    <source>
        <dbReference type="EMBL" id="KSZ58498.1"/>
    </source>
</evidence>
<dbReference type="InterPro" id="IPR015797">
    <property type="entry name" value="NUDIX_hydrolase-like_dom_sf"/>
</dbReference>
<dbReference type="Proteomes" id="UP000053060">
    <property type="component" value="Unassembled WGS sequence"/>
</dbReference>
<protein>
    <submittedName>
        <fullName evidence="3">DNA mismatch repair protein MutT</fullName>
    </submittedName>
</protein>
<proteinExistence type="predicted"/>
<feature type="domain" description="Nudix hydrolase" evidence="2">
    <location>
        <begin position="1"/>
        <end position="151"/>
    </location>
</feature>
<gene>
    <name evidence="3" type="ORF">Z045_11390</name>
</gene>
<comment type="caution">
    <text evidence="3">The sequence shown here is derived from an EMBL/GenBank/DDBJ whole genome shotgun (WGS) entry which is preliminary data.</text>
</comment>
<dbReference type="InterPro" id="IPR000086">
    <property type="entry name" value="NUDIX_hydrolase_dom"/>
</dbReference>
<dbReference type="AlphaFoldDB" id="A0A0V9UKK5"/>
<organism evidence="3 4">
    <name type="scientific">Rhodococcus pyridinivorans KG-16</name>
    <dbReference type="NCBI Taxonomy" id="1441730"/>
    <lineage>
        <taxon>Bacteria</taxon>
        <taxon>Bacillati</taxon>
        <taxon>Actinomycetota</taxon>
        <taxon>Actinomycetes</taxon>
        <taxon>Mycobacteriales</taxon>
        <taxon>Nocardiaceae</taxon>
        <taxon>Rhodococcus</taxon>
    </lineage>
</organism>
<keyword evidence="1" id="KW-0378">Hydrolase</keyword>
<accession>A0A0V9UKK5</accession>
<dbReference type="EMBL" id="AZXY01000005">
    <property type="protein sequence ID" value="KSZ58498.1"/>
    <property type="molecule type" value="Genomic_DNA"/>
</dbReference>
<dbReference type="GO" id="GO:0006167">
    <property type="term" value="P:AMP biosynthetic process"/>
    <property type="evidence" value="ECO:0007669"/>
    <property type="project" value="TreeGrafter"/>
</dbReference>
<dbReference type="CDD" id="cd04662">
    <property type="entry name" value="NUDIX_Hydrolase"/>
    <property type="match status" value="1"/>
</dbReference>
<evidence type="ECO:0000259" key="2">
    <source>
        <dbReference type="PROSITE" id="PS51462"/>
    </source>
</evidence>
<reference evidence="3 4" key="2">
    <citation type="journal article" date="2016" name="Genome Announc.">
        <title>Draft Genome Sequence of a Versatile Hydrocarbon-Degrading Bacterium, Rhodococcus pyridinivorans Strain KG-16, Collected from Oil Fields in India.</title>
        <authorList>
            <person name="Aggarwal R.K."/>
            <person name="Dawar C."/>
            <person name="Phanindranath R."/>
            <person name="Mutnuri L."/>
            <person name="Dayal A.M."/>
        </authorList>
    </citation>
    <scope>NUCLEOTIDE SEQUENCE [LARGE SCALE GENOMIC DNA]</scope>
    <source>
        <strain evidence="3 4">KG-16</strain>
    </source>
</reference>
<evidence type="ECO:0000256" key="1">
    <source>
        <dbReference type="ARBA" id="ARBA00022801"/>
    </source>
</evidence>
<dbReference type="SUPFAM" id="SSF55811">
    <property type="entry name" value="Nudix"/>
    <property type="match status" value="1"/>
</dbReference>
<evidence type="ECO:0000313" key="4">
    <source>
        <dbReference type="Proteomes" id="UP000053060"/>
    </source>
</evidence>
<dbReference type="Pfam" id="PF00293">
    <property type="entry name" value="NUDIX"/>
    <property type="match status" value="1"/>
</dbReference>
<dbReference type="GO" id="GO:0006754">
    <property type="term" value="P:ATP biosynthetic process"/>
    <property type="evidence" value="ECO:0007669"/>
    <property type="project" value="TreeGrafter"/>
</dbReference>
<dbReference type="PANTHER" id="PTHR21340">
    <property type="entry name" value="DIADENOSINE 5,5-P1,P4-TETRAPHOSPHATE PYROPHOSPHOHYDROLASE MUTT"/>
    <property type="match status" value="1"/>
</dbReference>
<dbReference type="PATRIC" id="fig|1441730.3.peg.2369"/>
<dbReference type="InterPro" id="IPR020084">
    <property type="entry name" value="NUDIX_hydrolase_CS"/>
</dbReference>
<name>A0A0V9UKK5_9NOCA</name>
<dbReference type="PANTHER" id="PTHR21340:SF7">
    <property type="entry name" value="NUDIX HYDROLASE DOMAIN-CONTAINING PROTEIN"/>
    <property type="match status" value="1"/>
</dbReference>
<dbReference type="GO" id="GO:0004081">
    <property type="term" value="F:bis(5'-nucleosyl)-tetraphosphatase (asymmetrical) activity"/>
    <property type="evidence" value="ECO:0007669"/>
    <property type="project" value="TreeGrafter"/>
</dbReference>
<dbReference type="RefSeq" id="WP_060651965.1">
    <property type="nucleotide sequence ID" value="NZ_AZXY01000005.1"/>
</dbReference>